<reference evidence="1 2" key="2">
    <citation type="journal article" date="2022" name="Mol. Ecol. Resour.">
        <title>The genomes of chicory, endive, great burdock and yacon provide insights into Asteraceae paleo-polyploidization history and plant inulin production.</title>
        <authorList>
            <person name="Fan W."/>
            <person name="Wang S."/>
            <person name="Wang H."/>
            <person name="Wang A."/>
            <person name="Jiang F."/>
            <person name="Liu H."/>
            <person name="Zhao H."/>
            <person name="Xu D."/>
            <person name="Zhang Y."/>
        </authorList>
    </citation>
    <scope>NUCLEOTIDE SEQUENCE [LARGE SCALE GENOMIC DNA]</scope>
    <source>
        <strain evidence="2">cv. Yunnan</strain>
        <tissue evidence="1">Leaves</tissue>
    </source>
</reference>
<dbReference type="EMBL" id="CM042027">
    <property type="protein sequence ID" value="KAI3803801.1"/>
    <property type="molecule type" value="Genomic_DNA"/>
</dbReference>
<proteinExistence type="predicted"/>
<comment type="caution">
    <text evidence="1">The sequence shown here is derived from an EMBL/GenBank/DDBJ whole genome shotgun (WGS) entry which is preliminary data.</text>
</comment>
<evidence type="ECO:0000313" key="1">
    <source>
        <dbReference type="EMBL" id="KAI3803801.1"/>
    </source>
</evidence>
<accession>A0ACB9I8J8</accession>
<organism evidence="1 2">
    <name type="scientific">Smallanthus sonchifolius</name>
    <dbReference type="NCBI Taxonomy" id="185202"/>
    <lineage>
        <taxon>Eukaryota</taxon>
        <taxon>Viridiplantae</taxon>
        <taxon>Streptophyta</taxon>
        <taxon>Embryophyta</taxon>
        <taxon>Tracheophyta</taxon>
        <taxon>Spermatophyta</taxon>
        <taxon>Magnoliopsida</taxon>
        <taxon>eudicotyledons</taxon>
        <taxon>Gunneridae</taxon>
        <taxon>Pentapetalae</taxon>
        <taxon>asterids</taxon>
        <taxon>campanulids</taxon>
        <taxon>Asterales</taxon>
        <taxon>Asteraceae</taxon>
        <taxon>Asteroideae</taxon>
        <taxon>Heliantheae alliance</taxon>
        <taxon>Millerieae</taxon>
        <taxon>Smallanthus</taxon>
    </lineage>
</organism>
<gene>
    <name evidence="1" type="ORF">L1987_31963</name>
</gene>
<dbReference type="Proteomes" id="UP001056120">
    <property type="component" value="Linkage Group LG10"/>
</dbReference>
<name>A0ACB9I8J8_9ASTR</name>
<sequence>MSGGMRLSKFGEHETNLKVHPSDPDLPRANILSWNIISVGKVEGVVKEAEEVAEVVEKVASTTEKLSGEVAKKLDNGELKEIVLIVEHASDVIAKDARMTQDFIHKVGDVKQDLRDLEAMVEPVVDKMEHKK</sequence>
<protein>
    <submittedName>
        <fullName evidence="1">Uncharacterized protein</fullName>
    </submittedName>
</protein>
<keyword evidence="2" id="KW-1185">Reference proteome</keyword>
<evidence type="ECO:0000313" key="2">
    <source>
        <dbReference type="Proteomes" id="UP001056120"/>
    </source>
</evidence>
<reference evidence="2" key="1">
    <citation type="journal article" date="2022" name="Mol. Ecol. Resour.">
        <title>The genomes of chicory, endive, great burdock and yacon provide insights into Asteraceae palaeo-polyploidization history and plant inulin production.</title>
        <authorList>
            <person name="Fan W."/>
            <person name="Wang S."/>
            <person name="Wang H."/>
            <person name="Wang A."/>
            <person name="Jiang F."/>
            <person name="Liu H."/>
            <person name="Zhao H."/>
            <person name="Xu D."/>
            <person name="Zhang Y."/>
        </authorList>
    </citation>
    <scope>NUCLEOTIDE SEQUENCE [LARGE SCALE GENOMIC DNA]</scope>
    <source>
        <strain evidence="2">cv. Yunnan</strain>
    </source>
</reference>